<comment type="similarity">
    <text evidence="1">Belongs to the LysR transcriptional regulatory family.</text>
</comment>
<dbReference type="Gene3D" id="1.10.10.10">
    <property type="entry name" value="Winged helix-like DNA-binding domain superfamily/Winged helix DNA-binding domain"/>
    <property type="match status" value="1"/>
</dbReference>
<evidence type="ECO:0000256" key="3">
    <source>
        <dbReference type="ARBA" id="ARBA00023125"/>
    </source>
</evidence>
<feature type="domain" description="HTH lysR-type" evidence="5">
    <location>
        <begin position="25"/>
        <end position="69"/>
    </location>
</feature>
<dbReference type="CDD" id="cd05466">
    <property type="entry name" value="PBP2_LTTR_substrate"/>
    <property type="match status" value="1"/>
</dbReference>
<evidence type="ECO:0000256" key="2">
    <source>
        <dbReference type="ARBA" id="ARBA00023015"/>
    </source>
</evidence>
<evidence type="ECO:0000256" key="1">
    <source>
        <dbReference type="ARBA" id="ARBA00009437"/>
    </source>
</evidence>
<keyword evidence="3" id="KW-0238">DNA-binding</keyword>
<dbReference type="SUPFAM" id="SSF46785">
    <property type="entry name" value="Winged helix' DNA-binding domain"/>
    <property type="match status" value="1"/>
</dbReference>
<dbReference type="InterPro" id="IPR036390">
    <property type="entry name" value="WH_DNA-bd_sf"/>
</dbReference>
<evidence type="ECO:0000259" key="5">
    <source>
        <dbReference type="PROSITE" id="PS50931"/>
    </source>
</evidence>
<dbReference type="GO" id="GO:0003700">
    <property type="term" value="F:DNA-binding transcription factor activity"/>
    <property type="evidence" value="ECO:0007669"/>
    <property type="project" value="InterPro"/>
</dbReference>
<evidence type="ECO:0000256" key="4">
    <source>
        <dbReference type="ARBA" id="ARBA00023163"/>
    </source>
</evidence>
<dbReference type="Pfam" id="PF03466">
    <property type="entry name" value="LysR_substrate"/>
    <property type="match status" value="1"/>
</dbReference>
<dbReference type="GO" id="GO:0003677">
    <property type="term" value="F:DNA binding"/>
    <property type="evidence" value="ECO:0007669"/>
    <property type="project" value="UniProtKB-KW"/>
</dbReference>
<gene>
    <name evidence="6" type="ORF">E5987_05465</name>
</gene>
<keyword evidence="4" id="KW-0804">Transcription</keyword>
<dbReference type="AlphaFoldDB" id="A0A6L6YGB5"/>
<dbReference type="PANTHER" id="PTHR30419">
    <property type="entry name" value="HTH-TYPE TRANSCRIPTIONAL REGULATOR YBHD"/>
    <property type="match status" value="1"/>
</dbReference>
<keyword evidence="2" id="KW-0805">Transcription regulation</keyword>
<name>A0A6L6YGB5_9BURK</name>
<dbReference type="Gene3D" id="3.40.190.10">
    <property type="entry name" value="Periplasmic binding protein-like II"/>
    <property type="match status" value="2"/>
</dbReference>
<evidence type="ECO:0000313" key="7">
    <source>
        <dbReference type="Proteomes" id="UP000472580"/>
    </source>
</evidence>
<accession>A0A6L6YGB5</accession>
<dbReference type="PRINTS" id="PR00039">
    <property type="entry name" value="HTHLYSR"/>
</dbReference>
<dbReference type="SUPFAM" id="SSF53850">
    <property type="entry name" value="Periplasmic binding protein-like II"/>
    <property type="match status" value="1"/>
</dbReference>
<proteinExistence type="inferred from homology"/>
<dbReference type="GO" id="GO:0005829">
    <property type="term" value="C:cytosol"/>
    <property type="evidence" value="ECO:0007669"/>
    <property type="project" value="TreeGrafter"/>
</dbReference>
<organism evidence="6 7">
    <name type="scientific">Parasutterella muris</name>
    <dbReference type="NCBI Taxonomy" id="2565572"/>
    <lineage>
        <taxon>Bacteria</taxon>
        <taxon>Pseudomonadati</taxon>
        <taxon>Pseudomonadota</taxon>
        <taxon>Betaproteobacteria</taxon>
        <taxon>Burkholderiales</taxon>
        <taxon>Sutterellaceae</taxon>
        <taxon>Parasutterella</taxon>
    </lineage>
</organism>
<dbReference type="PROSITE" id="PS50931">
    <property type="entry name" value="HTH_LYSR"/>
    <property type="match status" value="1"/>
</dbReference>
<dbReference type="RefSeq" id="WP_160335090.1">
    <property type="nucleotide sequence ID" value="NZ_CALPCR010000001.1"/>
</dbReference>
<dbReference type="OrthoDB" id="6113677at2"/>
<reference evidence="6 7" key="1">
    <citation type="submission" date="2019-12" db="EMBL/GenBank/DDBJ databases">
        <title>Microbes associate with the intestines of laboratory mice.</title>
        <authorList>
            <person name="Navarre W."/>
            <person name="Wong E."/>
        </authorList>
    </citation>
    <scope>NUCLEOTIDE SEQUENCE [LARGE SCALE GENOMIC DNA]</scope>
    <source>
        <strain evidence="6 7">NM82_D38</strain>
    </source>
</reference>
<dbReference type="InterPro" id="IPR005119">
    <property type="entry name" value="LysR_subst-bd"/>
</dbReference>
<dbReference type="InterPro" id="IPR000847">
    <property type="entry name" value="LysR_HTH_N"/>
</dbReference>
<comment type="caution">
    <text evidence="6">The sequence shown here is derived from an EMBL/GenBank/DDBJ whole genome shotgun (WGS) entry which is preliminary data.</text>
</comment>
<sequence>MAGLNSLNVSRPPLNQRASVFMLCYDLKNFSRVAEVLHISQPAVSKSIKAFEEQVGVKLFTRTKPLQPTPEAALLYNKLRDITSDLNEFFEELRIRRENLPSLRLGMLESLSVTLGVSLARELRKDHGDIAITSGSANVLIPRLQNRTADLILTNNLYTNTKAISRKRIFEEPTLLIFPKGYLSKHRVRIQDWKDLKHLPLPYIGYWNECGAGQVNEMFLRSRGISLIPDIAVDCNMLLTTMVADGLGWGMARPTVIMENQNFSDSLDIIASPEPIFFRAVYLMWISKEFDAEASRLAKLIKNQVAAVLAPKINEVLPGVTLNINVEHQGL</sequence>
<dbReference type="Pfam" id="PF00126">
    <property type="entry name" value="HTH_1"/>
    <property type="match status" value="1"/>
</dbReference>
<keyword evidence="7" id="KW-1185">Reference proteome</keyword>
<dbReference type="InterPro" id="IPR036388">
    <property type="entry name" value="WH-like_DNA-bd_sf"/>
</dbReference>
<protein>
    <submittedName>
        <fullName evidence="6">LysR family transcriptional regulator</fullName>
    </submittedName>
</protein>
<dbReference type="InterPro" id="IPR050950">
    <property type="entry name" value="HTH-type_LysR_regulators"/>
</dbReference>
<evidence type="ECO:0000313" key="6">
    <source>
        <dbReference type="EMBL" id="MVX56656.1"/>
    </source>
</evidence>
<dbReference type="Proteomes" id="UP000472580">
    <property type="component" value="Unassembled WGS sequence"/>
</dbReference>
<dbReference type="EMBL" id="WSRP01000013">
    <property type="protein sequence ID" value="MVX56656.1"/>
    <property type="molecule type" value="Genomic_DNA"/>
</dbReference>